<accession>A0AAD4H7M8</accession>
<evidence type="ECO:0000256" key="1">
    <source>
        <dbReference type="SAM" id="MobiDB-lite"/>
    </source>
</evidence>
<dbReference type="Pfam" id="PF11882">
    <property type="entry name" value="DUF3402"/>
    <property type="match status" value="2"/>
</dbReference>
<evidence type="ECO:0000259" key="2">
    <source>
        <dbReference type="SMART" id="SM01292"/>
    </source>
</evidence>
<feature type="region of interest" description="Disordered" evidence="1">
    <location>
        <begin position="396"/>
        <end position="460"/>
    </location>
</feature>
<feature type="domain" description="Far11/STRP C-terminal" evidence="3">
    <location>
        <begin position="362"/>
        <end position="897"/>
    </location>
</feature>
<gene>
    <name evidence="4" type="primary">FAR11</name>
    <name evidence="4" type="ORF">BGZ95_007852</name>
</gene>
<protein>
    <submittedName>
        <fullName evidence="4">Factor arrest protein 11</fullName>
    </submittedName>
</protein>
<keyword evidence="5" id="KW-1185">Reference proteome</keyword>
<dbReference type="EMBL" id="JAAAIL010000394">
    <property type="protein sequence ID" value="KAG0276197.1"/>
    <property type="molecule type" value="Genomic_DNA"/>
</dbReference>
<dbReference type="InterPro" id="IPR040185">
    <property type="entry name" value="Far11/STRP"/>
</dbReference>
<dbReference type="SMART" id="SM01292">
    <property type="entry name" value="N1221"/>
    <property type="match status" value="1"/>
</dbReference>
<dbReference type="GO" id="GO:0005829">
    <property type="term" value="C:cytosol"/>
    <property type="evidence" value="ECO:0007669"/>
    <property type="project" value="TreeGrafter"/>
</dbReference>
<evidence type="ECO:0000313" key="5">
    <source>
        <dbReference type="Proteomes" id="UP001194580"/>
    </source>
</evidence>
<dbReference type="InterPro" id="IPR021819">
    <property type="entry name" value="Far11/STRP_C"/>
</dbReference>
<dbReference type="Pfam" id="PF07923">
    <property type="entry name" value="N1221"/>
    <property type="match status" value="1"/>
</dbReference>
<dbReference type="GO" id="GO:0007010">
    <property type="term" value="P:cytoskeleton organization"/>
    <property type="evidence" value="ECO:0007669"/>
    <property type="project" value="TreeGrafter"/>
</dbReference>
<feature type="region of interest" description="Disordered" evidence="1">
    <location>
        <begin position="311"/>
        <end position="362"/>
    </location>
</feature>
<evidence type="ECO:0000259" key="3">
    <source>
        <dbReference type="SMART" id="SM01293"/>
    </source>
</evidence>
<dbReference type="Proteomes" id="UP001194580">
    <property type="component" value="Unassembled WGS sequence"/>
</dbReference>
<dbReference type="AlphaFoldDB" id="A0AAD4H7M8"/>
<feature type="compositionally biased region" description="Acidic residues" evidence="1">
    <location>
        <begin position="442"/>
        <end position="458"/>
    </location>
</feature>
<sequence>MADNNPTQDSITMAQLKQFVSTLPSKQKQEPVLFQYGDMDTLTAEIDEFFSYSEVQQFHKHLENFHKEYDGDWQTSVVSEREAYAEYLLDFLDQKNDASRISFAQQLIYLAQGAYAGVSSEEEHLEWIIINNEMLRKLGAFQTYYDALRNACAKLSEDPGATVEIEVLVTLMYMLIVSHEGDHEFMDELAATNPSLTVFLYDQICVRPAKDQFYPLKKLTLLLWKVLRMTLGGSGDFNLLKGIARRMLGHPSQNAAQFNQKSDPMDYLDYQTEMSQKYPAYIPTNTSYSAGCPTIPISTLATVLQAKTPTAAGGAGSANGSISKTLSGNGKNGKGQNGGIGNGNSGTQPFIFPSSSMNSSTPRSILEAEELFKKNMYISTATLQVFHEKKLMTDRRYRSKNDAEDQDSGRALEYRQPASIRSKIRSRRRSLARRFSGNGNQGDDEADDASEDEFESDDDVRRSSIEVAVVGKEAVKVTDRERERIDRIEHIYREIVPRMAQIQVTLLKTLLVCVKVSSPSTTKDAAKEEQDAKESVDAFTKANDIREHEIMAKAVSSILLLQLQHFKIYHVLAFNYVCQLLVDSNCLLLLLKIFGNAENPGNIHTKNEVEEHNFFKTSQIFRQTRSEKDPEKARLAILKNAAGDIGDPIPANYVCRRNMFAIINLLRVLQKLTKHKTHRILLLVQYKSSAILKRLLKINHTDLQKYVYKALKSQVPFLGRKWRSSHMKVITGIYVFCRSNLRDDWISGADVEKDLEDALPAEQQLRNMIRHYHDRVHPNALVPDPGAQSKTGKNGGGQQYSGPKYDWQEMYEAHASIPEVGHMDHSGGHHGHGHGHGHHNNSSGGGSKSESEESVRSSSSHHSSRSHNSSSSSMHGERKRDLTLSDIELDAGFEENYEEWLEVEVFGKKPSSSSSTLLDAPSFKYSDFYFDDSIDVPFLAPPGDGSGWDTPAVMPSDDDENGGYAGAFSFRRWEDEELFKQINWTPNLHSADASVEQQFYLDEVSEMANSKVYFGPGTSAVDADTGVDMSSTVQGGGGYDSSRGGGVDGGNGSGSGGGSGLRHHQRPRPLRVRKSDMGTEWIEEGENDGVMHAYGPPMQDHPDLSEP</sequence>
<proteinExistence type="predicted"/>
<dbReference type="PANTHER" id="PTHR13239">
    <property type="entry name" value="PROTEIN REQUIRED FOR HYPHAL ANASTOMOSIS HAM-2"/>
    <property type="match status" value="1"/>
</dbReference>
<evidence type="ECO:0000313" key="4">
    <source>
        <dbReference type="EMBL" id="KAG0276197.1"/>
    </source>
</evidence>
<organism evidence="4 5">
    <name type="scientific">Linnemannia exigua</name>
    <dbReference type="NCBI Taxonomy" id="604196"/>
    <lineage>
        <taxon>Eukaryota</taxon>
        <taxon>Fungi</taxon>
        <taxon>Fungi incertae sedis</taxon>
        <taxon>Mucoromycota</taxon>
        <taxon>Mortierellomycotina</taxon>
        <taxon>Mortierellomycetes</taxon>
        <taxon>Mortierellales</taxon>
        <taxon>Mortierellaceae</taxon>
        <taxon>Linnemannia</taxon>
    </lineage>
</organism>
<feature type="compositionally biased region" description="Low complexity" evidence="1">
    <location>
        <begin position="856"/>
        <end position="874"/>
    </location>
</feature>
<dbReference type="PANTHER" id="PTHR13239:SF4">
    <property type="entry name" value="AT25231P"/>
    <property type="match status" value="1"/>
</dbReference>
<feature type="compositionally biased region" description="Basic residues" evidence="1">
    <location>
        <begin position="1061"/>
        <end position="1072"/>
    </location>
</feature>
<feature type="region of interest" description="Disordered" evidence="1">
    <location>
        <begin position="1024"/>
        <end position="1107"/>
    </location>
</feature>
<feature type="compositionally biased region" description="Basic residues" evidence="1">
    <location>
        <begin position="828"/>
        <end position="839"/>
    </location>
</feature>
<reference evidence="4" key="1">
    <citation type="journal article" date="2020" name="Fungal Divers.">
        <title>Resolving the Mortierellaceae phylogeny through synthesis of multi-gene phylogenetics and phylogenomics.</title>
        <authorList>
            <person name="Vandepol N."/>
            <person name="Liber J."/>
            <person name="Desiro A."/>
            <person name="Na H."/>
            <person name="Kennedy M."/>
            <person name="Barry K."/>
            <person name="Grigoriev I.V."/>
            <person name="Miller A.N."/>
            <person name="O'Donnell K."/>
            <person name="Stajich J.E."/>
            <person name="Bonito G."/>
        </authorList>
    </citation>
    <scope>NUCLEOTIDE SEQUENCE</scope>
    <source>
        <strain evidence="4">NRRL 28262</strain>
    </source>
</reference>
<dbReference type="SMART" id="SM01293">
    <property type="entry name" value="DUF3402"/>
    <property type="match status" value="1"/>
</dbReference>
<dbReference type="InterPro" id="IPR012486">
    <property type="entry name" value="Far11/STRP_N"/>
</dbReference>
<feature type="compositionally biased region" description="Basic residues" evidence="1">
    <location>
        <begin position="422"/>
        <end position="432"/>
    </location>
</feature>
<feature type="domain" description="Far11/STRP N-terminal" evidence="2">
    <location>
        <begin position="29"/>
        <end position="288"/>
    </location>
</feature>
<feature type="compositionally biased region" description="Basic and acidic residues" evidence="1">
    <location>
        <begin position="396"/>
        <end position="413"/>
    </location>
</feature>
<feature type="compositionally biased region" description="Gly residues" evidence="1">
    <location>
        <begin position="330"/>
        <end position="344"/>
    </location>
</feature>
<feature type="compositionally biased region" description="Gly residues" evidence="1">
    <location>
        <begin position="1034"/>
        <end position="1060"/>
    </location>
</feature>
<feature type="region of interest" description="Disordered" evidence="1">
    <location>
        <begin position="777"/>
        <end position="803"/>
    </location>
</feature>
<name>A0AAD4H7M8_9FUNG</name>
<feature type="region of interest" description="Disordered" evidence="1">
    <location>
        <begin position="820"/>
        <end position="879"/>
    </location>
</feature>
<comment type="caution">
    <text evidence="4">The sequence shown here is derived from an EMBL/GenBank/DDBJ whole genome shotgun (WGS) entry which is preliminary data.</text>
</comment>